<evidence type="ECO:0000313" key="3">
    <source>
        <dbReference type="Proteomes" id="UP000053477"/>
    </source>
</evidence>
<keyword evidence="3" id="KW-1185">Reference proteome</keyword>
<feature type="non-terminal residue" evidence="2">
    <location>
        <position position="1"/>
    </location>
</feature>
<sequence length="490" mass="56312">PLPQPRVDDNGVPFRKPKALSAVPVPLVHRPPPPTPVVWSQSDGYIYVGFKTSKFHVPPRPYERGALRFEEYSQLEWERPGFPYLAYLPASDTVPLHGPLTSRLNISPQRLPTTEIVLKGKVHVQVKERLINSWTRFERNMFAIADILQASSGYKFVNFPVVFRPDAACLRYPYPPDELNDLVRSALDIRKRFIILCALVSFLVSLRMRTGWYEINNVEGKWMQFQGDVICGGVHPVWSAMLLDSVICSRDMRRRGVIIDYPKTTFTFLVPYLLQFNMPVVLRVNEKTMNAPLDVRLESRIISMTRALGYILGTEEQAKKQIYEALRKYLPPPFFIAQARRQARIEVPASRSLTIDPNEGSFNEPSVPPPSPLSGGPSTSTVGAPSAPPPSTSSFPTRAEFFAQRDRENEELRKKMSPKDLQRVENRRKQHLNFPIPGAHNNKTQVYVWEWTEDRSRECRNKANVGDFDLIWEVHKTSEMRYDPFRDQYD</sequence>
<dbReference type="AlphaFoldDB" id="A0A0H2QXZ6"/>
<feature type="region of interest" description="Disordered" evidence="1">
    <location>
        <begin position="348"/>
        <end position="397"/>
    </location>
</feature>
<feature type="non-terminal residue" evidence="2">
    <location>
        <position position="490"/>
    </location>
</feature>
<evidence type="ECO:0000256" key="1">
    <source>
        <dbReference type="SAM" id="MobiDB-lite"/>
    </source>
</evidence>
<dbReference type="InParanoid" id="A0A0H2QXZ6"/>
<evidence type="ECO:0000313" key="2">
    <source>
        <dbReference type="EMBL" id="KLO03842.1"/>
    </source>
</evidence>
<name>A0A0H2QXZ6_9AGAM</name>
<dbReference type="EMBL" id="KQ086963">
    <property type="protein sequence ID" value="KLO03842.1"/>
    <property type="molecule type" value="Genomic_DNA"/>
</dbReference>
<proteinExistence type="predicted"/>
<protein>
    <submittedName>
        <fullName evidence="2">Uncharacterized protein</fullName>
    </submittedName>
</protein>
<reference evidence="2 3" key="1">
    <citation type="submission" date="2015-04" db="EMBL/GenBank/DDBJ databases">
        <title>Complete genome sequence of Schizopora paradoxa KUC8140, a cosmopolitan wood degrader in East Asia.</title>
        <authorList>
            <consortium name="DOE Joint Genome Institute"/>
            <person name="Min B."/>
            <person name="Park H."/>
            <person name="Jang Y."/>
            <person name="Kim J.-J."/>
            <person name="Kim K.H."/>
            <person name="Pangilinan J."/>
            <person name="Lipzen A."/>
            <person name="Riley R."/>
            <person name="Grigoriev I.V."/>
            <person name="Spatafora J.W."/>
            <person name="Choi I.-G."/>
        </authorList>
    </citation>
    <scope>NUCLEOTIDE SEQUENCE [LARGE SCALE GENOMIC DNA]</scope>
    <source>
        <strain evidence="2 3">KUC8140</strain>
    </source>
</reference>
<dbReference type="Proteomes" id="UP000053477">
    <property type="component" value="Unassembled WGS sequence"/>
</dbReference>
<accession>A0A0H2QXZ6</accession>
<feature type="compositionally biased region" description="Low complexity" evidence="1">
    <location>
        <begin position="373"/>
        <end position="385"/>
    </location>
</feature>
<feature type="compositionally biased region" description="Polar residues" evidence="1">
    <location>
        <begin position="351"/>
        <end position="364"/>
    </location>
</feature>
<gene>
    <name evidence="2" type="ORF">SCHPADRAFT_948264</name>
</gene>
<organism evidence="2 3">
    <name type="scientific">Schizopora paradoxa</name>
    <dbReference type="NCBI Taxonomy" id="27342"/>
    <lineage>
        <taxon>Eukaryota</taxon>
        <taxon>Fungi</taxon>
        <taxon>Dikarya</taxon>
        <taxon>Basidiomycota</taxon>
        <taxon>Agaricomycotina</taxon>
        <taxon>Agaricomycetes</taxon>
        <taxon>Hymenochaetales</taxon>
        <taxon>Schizoporaceae</taxon>
        <taxon>Schizopora</taxon>
    </lineage>
</organism>